<evidence type="ECO:0000313" key="1">
    <source>
        <dbReference type="EMBL" id="CAG8627765.1"/>
    </source>
</evidence>
<dbReference type="Proteomes" id="UP000789831">
    <property type="component" value="Unassembled WGS sequence"/>
</dbReference>
<gene>
    <name evidence="1" type="ORF">AGERDE_LOCUS10377</name>
</gene>
<reference evidence="1" key="1">
    <citation type="submission" date="2021-06" db="EMBL/GenBank/DDBJ databases">
        <authorList>
            <person name="Kallberg Y."/>
            <person name="Tangrot J."/>
            <person name="Rosling A."/>
        </authorList>
    </citation>
    <scope>NUCLEOTIDE SEQUENCE</scope>
    <source>
        <strain evidence="1">MT106</strain>
    </source>
</reference>
<evidence type="ECO:0000313" key="2">
    <source>
        <dbReference type="Proteomes" id="UP000789831"/>
    </source>
</evidence>
<proteinExistence type="predicted"/>
<keyword evidence="2" id="KW-1185">Reference proteome</keyword>
<dbReference type="AlphaFoldDB" id="A0A9N9GR68"/>
<sequence length="110" mass="12397">TWFLKRGGKRKPCVVACVGAITNTSTDPTLLKSVAYITFVASNNRYSPFLEKPVMVAVEELSSDRSDEEQKDNKEFKYKGKENLSLKGSNVVTRIQRRQALRSLDTNVNL</sequence>
<accession>A0A9N9GR68</accession>
<protein>
    <submittedName>
        <fullName evidence="1">8600_t:CDS:1</fullName>
    </submittedName>
</protein>
<comment type="caution">
    <text evidence="1">The sequence shown here is derived from an EMBL/GenBank/DDBJ whole genome shotgun (WGS) entry which is preliminary data.</text>
</comment>
<organism evidence="1 2">
    <name type="scientific">Ambispora gerdemannii</name>
    <dbReference type="NCBI Taxonomy" id="144530"/>
    <lineage>
        <taxon>Eukaryota</taxon>
        <taxon>Fungi</taxon>
        <taxon>Fungi incertae sedis</taxon>
        <taxon>Mucoromycota</taxon>
        <taxon>Glomeromycotina</taxon>
        <taxon>Glomeromycetes</taxon>
        <taxon>Archaeosporales</taxon>
        <taxon>Ambisporaceae</taxon>
        <taxon>Ambispora</taxon>
    </lineage>
</organism>
<dbReference type="EMBL" id="CAJVPL010003179">
    <property type="protein sequence ID" value="CAG8627765.1"/>
    <property type="molecule type" value="Genomic_DNA"/>
</dbReference>
<dbReference type="OrthoDB" id="2156052at2759"/>
<name>A0A9N9GR68_9GLOM</name>
<feature type="non-terminal residue" evidence="1">
    <location>
        <position position="1"/>
    </location>
</feature>